<sequence>MTKSTARGVSTALDNFNRRVSSSAFGRFFRLEGSGHAQELPGSSFLGEIRAGATTFATMAYIIAVNATILSQTGGPCPCDLEDRIKCDDIASYAACKEDVRRDLITATAAIAGLSSFIFGLFTNLPVALAPGMGLNAYFAFQVVGYNGSGNIPYGVALTAVFAEGLIFVFLALTGMRQWLVKIIPATIKTATGVGIGLFLAEIGLSYSAGIGAITGGWKATPMTIAGCPIEMINAETQMCDGGLMSSPKLWAGIFAGGIFTAYLMAFRVKYAFVIGIAIVSIISWPRNTAITYFPHTAEGDSRFELFRNVVSFHPIKRTLNALDWDVGKNGTQFALALFTFLYVDIIDATATLYSMVRFCGVVDPEDGDFPRSTIAYCCDAVCISVSALFGCSPVTAFIESGAGIAEGGLTGLTAMVTGVGFFISVFFVPIFASIPPWATGPTLILVGCMMARQITQVNWRYIGDTLPSFAVIAFVPFSYSVAYGLIAGMFLYASINGLVAITVRLSGGRLEPREYDLKEYWTWKGPGKKPWFVRAFRGVTDSGKTDNDSSTHNFNINSEGQSDEFACEMVRVASSHKDDGIEVSVTRPAQTLTLTSYSR</sequence>
<feature type="transmembrane region" description="Helical" evidence="7">
    <location>
        <begin position="152"/>
        <end position="173"/>
    </location>
</feature>
<dbReference type="EMBL" id="LKCW01000025">
    <property type="protein sequence ID" value="KPM43932.1"/>
    <property type="molecule type" value="Genomic_DNA"/>
</dbReference>
<dbReference type="PANTHER" id="PTHR43337">
    <property type="entry name" value="XANTHINE/URACIL PERMEASE C887.17-RELATED"/>
    <property type="match status" value="1"/>
</dbReference>
<dbReference type="STRING" id="78410.A0A0N8H893"/>
<dbReference type="InterPro" id="IPR006043">
    <property type="entry name" value="NCS2"/>
</dbReference>
<protein>
    <submittedName>
        <fullName evidence="8">Putative xanthine/uracil permease</fullName>
    </submittedName>
</protein>
<keyword evidence="6 7" id="KW-0472">Membrane</keyword>
<dbReference type="AlphaFoldDB" id="A0A0N8H893"/>
<name>A0A0N8H893_9HYPO</name>
<feature type="transmembrane region" description="Helical" evidence="7">
    <location>
        <begin position="334"/>
        <end position="354"/>
    </location>
</feature>
<evidence type="ECO:0000256" key="6">
    <source>
        <dbReference type="ARBA" id="ARBA00023136"/>
    </source>
</evidence>
<dbReference type="GO" id="GO:0005345">
    <property type="term" value="F:purine nucleobase transmembrane transporter activity"/>
    <property type="evidence" value="ECO:0007669"/>
    <property type="project" value="TreeGrafter"/>
</dbReference>
<proteinExistence type="inferred from homology"/>
<gene>
    <name evidence="8" type="ORF">AK830_g2570</name>
</gene>
<accession>A0A0N8H893</accession>
<dbReference type="GO" id="GO:0015853">
    <property type="term" value="P:adenine transport"/>
    <property type="evidence" value="ECO:0007669"/>
    <property type="project" value="TreeGrafter"/>
</dbReference>
<evidence type="ECO:0000256" key="3">
    <source>
        <dbReference type="ARBA" id="ARBA00022448"/>
    </source>
</evidence>
<evidence type="ECO:0000256" key="7">
    <source>
        <dbReference type="SAM" id="Phobius"/>
    </source>
</evidence>
<evidence type="ECO:0000313" key="8">
    <source>
        <dbReference type="EMBL" id="KPM43932.1"/>
    </source>
</evidence>
<feature type="transmembrane region" description="Helical" evidence="7">
    <location>
        <begin position="410"/>
        <end position="432"/>
    </location>
</feature>
<organism evidence="8 9">
    <name type="scientific">Neonectria ditissima</name>
    <dbReference type="NCBI Taxonomy" id="78410"/>
    <lineage>
        <taxon>Eukaryota</taxon>
        <taxon>Fungi</taxon>
        <taxon>Dikarya</taxon>
        <taxon>Ascomycota</taxon>
        <taxon>Pezizomycotina</taxon>
        <taxon>Sordariomycetes</taxon>
        <taxon>Hypocreomycetidae</taxon>
        <taxon>Hypocreales</taxon>
        <taxon>Nectriaceae</taxon>
        <taxon>Neonectria</taxon>
    </lineage>
</organism>
<comment type="similarity">
    <text evidence="2">Belongs to the nucleobase:cation symporter-2 (NCS2) (TC 2.A.40) family. Azg-like subfamily.</text>
</comment>
<dbReference type="OrthoDB" id="431212at2759"/>
<keyword evidence="9" id="KW-1185">Reference proteome</keyword>
<keyword evidence="4 7" id="KW-0812">Transmembrane</keyword>
<dbReference type="InterPro" id="IPR045018">
    <property type="entry name" value="Azg-like"/>
</dbReference>
<keyword evidence="5 7" id="KW-1133">Transmembrane helix</keyword>
<comment type="caution">
    <text evidence="8">The sequence shown here is derived from an EMBL/GenBank/DDBJ whole genome shotgun (WGS) entry which is preliminary data.</text>
</comment>
<evidence type="ECO:0000256" key="1">
    <source>
        <dbReference type="ARBA" id="ARBA00004141"/>
    </source>
</evidence>
<dbReference type="GO" id="GO:0005886">
    <property type="term" value="C:plasma membrane"/>
    <property type="evidence" value="ECO:0007669"/>
    <property type="project" value="TreeGrafter"/>
</dbReference>
<evidence type="ECO:0000313" key="9">
    <source>
        <dbReference type="Proteomes" id="UP000050424"/>
    </source>
</evidence>
<comment type="subcellular location">
    <subcellularLocation>
        <location evidence="1">Membrane</location>
        <topology evidence="1">Multi-pass membrane protein</topology>
    </subcellularLocation>
</comment>
<feature type="transmembrane region" description="Helical" evidence="7">
    <location>
        <begin position="107"/>
        <end position="132"/>
    </location>
</feature>
<dbReference type="Pfam" id="PF00860">
    <property type="entry name" value="Xan_ur_permease"/>
    <property type="match status" value="1"/>
</dbReference>
<feature type="transmembrane region" description="Helical" evidence="7">
    <location>
        <begin position="194"/>
        <end position="214"/>
    </location>
</feature>
<dbReference type="Proteomes" id="UP000050424">
    <property type="component" value="Unassembled WGS sequence"/>
</dbReference>
<feature type="transmembrane region" description="Helical" evidence="7">
    <location>
        <begin position="438"/>
        <end position="455"/>
    </location>
</feature>
<feature type="transmembrane region" description="Helical" evidence="7">
    <location>
        <begin position="250"/>
        <end position="267"/>
    </location>
</feature>
<feature type="transmembrane region" description="Helical" evidence="7">
    <location>
        <begin position="374"/>
        <end position="398"/>
    </location>
</feature>
<evidence type="ECO:0000256" key="4">
    <source>
        <dbReference type="ARBA" id="ARBA00022692"/>
    </source>
</evidence>
<keyword evidence="3" id="KW-0813">Transport</keyword>
<dbReference type="PANTHER" id="PTHR43337:SF3">
    <property type="entry name" value="PURINE TRANSPORTER"/>
    <property type="match status" value="1"/>
</dbReference>
<reference evidence="8 9" key="1">
    <citation type="submission" date="2015-09" db="EMBL/GenBank/DDBJ databases">
        <title>Draft genome of a European isolate of the apple canker pathogen Neonectria ditissima.</title>
        <authorList>
            <person name="Gomez-Cortecero A."/>
            <person name="Harrison R.J."/>
            <person name="Armitage A.D."/>
        </authorList>
    </citation>
    <scope>NUCLEOTIDE SEQUENCE [LARGE SCALE GENOMIC DNA]</scope>
    <source>
        <strain evidence="8 9">R09/05</strain>
    </source>
</reference>
<evidence type="ECO:0000256" key="5">
    <source>
        <dbReference type="ARBA" id="ARBA00022989"/>
    </source>
</evidence>
<dbReference type="GO" id="GO:0015854">
    <property type="term" value="P:guanine transport"/>
    <property type="evidence" value="ECO:0007669"/>
    <property type="project" value="TreeGrafter"/>
</dbReference>
<evidence type="ECO:0000256" key="2">
    <source>
        <dbReference type="ARBA" id="ARBA00005697"/>
    </source>
</evidence>